<accession>A0A953HJT7</accession>
<reference evidence="7" key="1">
    <citation type="submission" date="2021-06" db="EMBL/GenBank/DDBJ databases">
        <title>44 bacteria genomes isolated from Dapeng, Shenzhen.</title>
        <authorList>
            <person name="Zheng W."/>
            <person name="Yu S."/>
            <person name="Huang Y."/>
        </authorList>
    </citation>
    <scope>NUCLEOTIDE SEQUENCE</scope>
    <source>
        <strain evidence="7">DP5N28-2</strain>
    </source>
</reference>
<comment type="catalytic activity">
    <reaction evidence="5">
        <text>sn-glycerol 3-phosphate + an acyl-CoA = a 1-acyl-sn-glycero-3-phosphate + CoA</text>
        <dbReference type="Rhea" id="RHEA:15325"/>
        <dbReference type="ChEBI" id="CHEBI:57287"/>
        <dbReference type="ChEBI" id="CHEBI:57597"/>
        <dbReference type="ChEBI" id="CHEBI:57970"/>
        <dbReference type="ChEBI" id="CHEBI:58342"/>
        <dbReference type="EC" id="2.3.1.15"/>
    </reaction>
</comment>
<dbReference type="GO" id="GO:0004366">
    <property type="term" value="F:glycerol-3-phosphate O-acyltransferase activity"/>
    <property type="evidence" value="ECO:0007669"/>
    <property type="project" value="UniProtKB-EC"/>
</dbReference>
<dbReference type="Pfam" id="PF01553">
    <property type="entry name" value="Acyltransferase"/>
    <property type="match status" value="1"/>
</dbReference>
<evidence type="ECO:0000313" key="7">
    <source>
        <dbReference type="EMBL" id="MBY5957022.1"/>
    </source>
</evidence>
<dbReference type="AlphaFoldDB" id="A0A953HJT7"/>
<evidence type="ECO:0000256" key="3">
    <source>
        <dbReference type="ARBA" id="ARBA00013113"/>
    </source>
</evidence>
<proteinExistence type="predicted"/>
<evidence type="ECO:0000259" key="6">
    <source>
        <dbReference type="SMART" id="SM00563"/>
    </source>
</evidence>
<dbReference type="PANTHER" id="PTHR12563:SF17">
    <property type="entry name" value="DIHYDROXYACETONE PHOSPHATE ACYLTRANSFERASE"/>
    <property type="match status" value="1"/>
</dbReference>
<dbReference type="EC" id="2.3.1.15" evidence="3"/>
<dbReference type="SMART" id="SM00563">
    <property type="entry name" value="PlsC"/>
    <property type="match status" value="1"/>
</dbReference>
<feature type="domain" description="Phospholipid/glycerol acyltransferase" evidence="6">
    <location>
        <begin position="183"/>
        <end position="316"/>
    </location>
</feature>
<comment type="subcellular location">
    <subcellularLocation>
        <location evidence="1">Endomembrane system</location>
        <topology evidence="1">Peripheral membrane protein</topology>
    </subcellularLocation>
</comment>
<comment type="caution">
    <text evidence="7">The sequence shown here is derived from an EMBL/GenBank/DDBJ whole genome shotgun (WGS) entry which is preliminary data.</text>
</comment>
<evidence type="ECO:0000313" key="8">
    <source>
        <dbReference type="Proteomes" id="UP000753961"/>
    </source>
</evidence>
<keyword evidence="8" id="KW-1185">Reference proteome</keyword>
<dbReference type="GO" id="GO:0006629">
    <property type="term" value="P:lipid metabolic process"/>
    <property type="evidence" value="ECO:0007669"/>
    <property type="project" value="InterPro"/>
</dbReference>
<protein>
    <recommendedName>
        <fullName evidence="4">Glycerol-3-phosphate acyltransferase</fullName>
        <ecNumber evidence="3">2.3.1.15</ecNumber>
    </recommendedName>
</protein>
<sequence length="572" mass="67562">MKENKKVYQHIEDDLHKWPIYEISKNRSSFIERLVNHTYRKLHHKYNNDFEDVLEKTIYQERIRIKRKPWRVDPPNEEAFWNRMKVRLGKAKRFKSKKKLREFERRSVYRIIQRYSDEIVGSFVPKTFLFARKFLTGLFNILLGENLLKKFWKIWGRKDHLHNALKVYGDIDKVRSLARKGTVILLPTHFSNLDSILIGYVLDTKVGIPAFSYGAGLNLYNFGPAAYFMNRLGAYRVDRRKKNPIYLETLKAMSTLSIKSGVNNLFFPGGTRSRSGKSEEQFKLGLMNTIIEAQRDICLEGKEQNIYIIPLILDYHFVLEAKSLIRQHLTIEGKQKYTSIKDLGKSKRKIFKFLWEFYSKSSEIVCSFGEPMDFIGNSIDDEGRSIDRHGKVITISDYFSTHDKIGADVQRESEYTKILAEKVIERFKRDNVILSSHMIAYLAFEIFHQYFPSIDVYGLLRMPLSDFYIPKHYFLDKMDDFKRLLMGMEDDGALRLSSIFECSSDVILEDGIEKIGLYHSRTPLRMTSDDFLVSDDLELLYYYHNRISMYQFKNIFTTKDQRLLQNILQEEE</sequence>
<dbReference type="PANTHER" id="PTHR12563">
    <property type="entry name" value="GLYCEROL-3-PHOSPHATE ACYLTRANSFERASE"/>
    <property type="match status" value="1"/>
</dbReference>
<name>A0A953HJT7_9BACT</name>
<gene>
    <name evidence="7" type="ORF">KUV50_02670</name>
</gene>
<dbReference type="SUPFAM" id="SSF69593">
    <property type="entry name" value="Glycerol-3-phosphate (1)-acyltransferase"/>
    <property type="match status" value="1"/>
</dbReference>
<organism evidence="7 8">
    <name type="scientific">Membranihabitans marinus</name>
    <dbReference type="NCBI Taxonomy" id="1227546"/>
    <lineage>
        <taxon>Bacteria</taxon>
        <taxon>Pseudomonadati</taxon>
        <taxon>Bacteroidota</taxon>
        <taxon>Saprospiria</taxon>
        <taxon>Saprospirales</taxon>
        <taxon>Saprospiraceae</taxon>
        <taxon>Membranihabitans</taxon>
    </lineage>
</organism>
<keyword evidence="7" id="KW-0012">Acyltransferase</keyword>
<evidence type="ECO:0000256" key="5">
    <source>
        <dbReference type="ARBA" id="ARBA00048427"/>
    </source>
</evidence>
<dbReference type="GO" id="GO:0012505">
    <property type="term" value="C:endomembrane system"/>
    <property type="evidence" value="ECO:0007669"/>
    <property type="project" value="UniProtKB-SubCell"/>
</dbReference>
<evidence type="ECO:0000256" key="4">
    <source>
        <dbReference type="ARBA" id="ARBA00013432"/>
    </source>
</evidence>
<dbReference type="InterPro" id="IPR022284">
    <property type="entry name" value="GPAT/DHAPAT"/>
</dbReference>
<keyword evidence="7" id="KW-0808">Transferase</keyword>
<dbReference type="RefSeq" id="WP_222578546.1">
    <property type="nucleotide sequence ID" value="NZ_JAHVHU010000003.1"/>
</dbReference>
<dbReference type="EMBL" id="JAHVHU010000003">
    <property type="protein sequence ID" value="MBY5957022.1"/>
    <property type="molecule type" value="Genomic_DNA"/>
</dbReference>
<dbReference type="Proteomes" id="UP000753961">
    <property type="component" value="Unassembled WGS sequence"/>
</dbReference>
<evidence type="ECO:0000256" key="1">
    <source>
        <dbReference type="ARBA" id="ARBA00004184"/>
    </source>
</evidence>
<evidence type="ECO:0000256" key="2">
    <source>
        <dbReference type="ARBA" id="ARBA00004765"/>
    </source>
</evidence>
<dbReference type="InterPro" id="IPR002123">
    <property type="entry name" value="Plipid/glycerol_acylTrfase"/>
</dbReference>
<comment type="pathway">
    <text evidence="2">Phospholipid metabolism; CDP-diacylglycerol biosynthesis; CDP-diacylglycerol from sn-glycerol 3-phosphate: step 1/3.</text>
</comment>